<dbReference type="GO" id="GO:0003677">
    <property type="term" value="F:DNA binding"/>
    <property type="evidence" value="ECO:0007669"/>
    <property type="project" value="InterPro"/>
</dbReference>
<organism evidence="2">
    <name type="scientific">marine sediment metagenome</name>
    <dbReference type="NCBI Taxonomy" id="412755"/>
    <lineage>
        <taxon>unclassified sequences</taxon>
        <taxon>metagenomes</taxon>
        <taxon>ecological metagenomes</taxon>
    </lineage>
</organism>
<comment type="caution">
    <text evidence="2">The sequence shown here is derived from an EMBL/GenBank/DDBJ whole genome shotgun (WGS) entry which is preliminary data.</text>
</comment>
<feature type="domain" description="HTH cro/C1-type" evidence="1">
    <location>
        <begin position="13"/>
        <end position="67"/>
    </location>
</feature>
<evidence type="ECO:0000313" key="2">
    <source>
        <dbReference type="EMBL" id="KKN82472.1"/>
    </source>
</evidence>
<dbReference type="InterPro" id="IPR001387">
    <property type="entry name" value="Cro/C1-type_HTH"/>
</dbReference>
<dbReference type="PROSITE" id="PS50943">
    <property type="entry name" value="HTH_CROC1"/>
    <property type="match status" value="1"/>
</dbReference>
<gene>
    <name evidence="2" type="ORF">LCGC14_0308940</name>
</gene>
<reference evidence="2" key="1">
    <citation type="journal article" date="2015" name="Nature">
        <title>Complex archaea that bridge the gap between prokaryotes and eukaryotes.</title>
        <authorList>
            <person name="Spang A."/>
            <person name="Saw J.H."/>
            <person name="Jorgensen S.L."/>
            <person name="Zaremba-Niedzwiedzka K."/>
            <person name="Martijn J."/>
            <person name="Lind A.E."/>
            <person name="van Eijk R."/>
            <person name="Schleper C."/>
            <person name="Guy L."/>
            <person name="Ettema T.J."/>
        </authorList>
    </citation>
    <scope>NUCLEOTIDE SEQUENCE</scope>
</reference>
<dbReference type="CDD" id="cd00093">
    <property type="entry name" value="HTH_XRE"/>
    <property type="match status" value="1"/>
</dbReference>
<sequence>MSTCNKTAFGRALASVRASRGMTQAHLAADTGMSAHTWHNIETGRRVVDTKAATALTDVCALTRDERSRLASGWAQTGIDGDGVCYDVCPGSDDGHRAAAMMATFSGEISPDAYWQIMHIIDHDLGMHRGVAA</sequence>
<dbReference type="Gene3D" id="1.10.260.40">
    <property type="entry name" value="lambda repressor-like DNA-binding domains"/>
    <property type="match status" value="1"/>
</dbReference>
<dbReference type="SUPFAM" id="SSF47413">
    <property type="entry name" value="lambda repressor-like DNA-binding domains"/>
    <property type="match status" value="1"/>
</dbReference>
<dbReference type="SMART" id="SM00530">
    <property type="entry name" value="HTH_XRE"/>
    <property type="match status" value="1"/>
</dbReference>
<dbReference type="EMBL" id="LAZR01000200">
    <property type="protein sequence ID" value="KKN82472.1"/>
    <property type="molecule type" value="Genomic_DNA"/>
</dbReference>
<accession>A0A0F9U598</accession>
<dbReference type="AlphaFoldDB" id="A0A0F9U598"/>
<protein>
    <recommendedName>
        <fullName evidence="1">HTH cro/C1-type domain-containing protein</fullName>
    </recommendedName>
</protein>
<evidence type="ECO:0000259" key="1">
    <source>
        <dbReference type="PROSITE" id="PS50943"/>
    </source>
</evidence>
<dbReference type="Pfam" id="PF13560">
    <property type="entry name" value="HTH_31"/>
    <property type="match status" value="1"/>
</dbReference>
<proteinExistence type="predicted"/>
<name>A0A0F9U598_9ZZZZ</name>
<dbReference type="InterPro" id="IPR010982">
    <property type="entry name" value="Lambda_DNA-bd_dom_sf"/>
</dbReference>